<evidence type="ECO:0000259" key="6">
    <source>
        <dbReference type="Pfam" id="PF00916"/>
    </source>
</evidence>
<feature type="domain" description="SLC26A/SulP transporter" evidence="6">
    <location>
        <begin position="11"/>
        <end position="389"/>
    </location>
</feature>
<comment type="subcellular location">
    <subcellularLocation>
        <location evidence="1">Membrane</location>
        <topology evidence="1">Multi-pass membrane protein</topology>
    </subcellularLocation>
</comment>
<keyword evidence="4 5" id="KW-0472">Membrane</keyword>
<evidence type="ECO:0000256" key="2">
    <source>
        <dbReference type="ARBA" id="ARBA00022692"/>
    </source>
</evidence>
<dbReference type="STRING" id="947013.SAMN04488109_5482"/>
<evidence type="ECO:0000256" key="5">
    <source>
        <dbReference type="SAM" id="Phobius"/>
    </source>
</evidence>
<organism evidence="7 8">
    <name type="scientific">Chryseolinea serpens</name>
    <dbReference type="NCBI Taxonomy" id="947013"/>
    <lineage>
        <taxon>Bacteria</taxon>
        <taxon>Pseudomonadati</taxon>
        <taxon>Bacteroidota</taxon>
        <taxon>Cytophagia</taxon>
        <taxon>Cytophagales</taxon>
        <taxon>Fulvivirgaceae</taxon>
        <taxon>Chryseolinea</taxon>
    </lineage>
</organism>
<proteinExistence type="predicted"/>
<gene>
    <name evidence="7" type="ORF">SAMN04488109_5482</name>
</gene>
<sequence>MRNVSNPLGNLSHDIPASIVVFLVALPLCLGIALASGAPMFAGIIAGIVGGLVIGSLSGSQVSVSGPAAGLTTIVIAAIHDLGSFQVFLCAVVLAGAIQIVLGFVKAGSIGHFFPSAVIKGMLAAIGIILILKQVPHALGYDRDFEGDESFDQPDGQNTFTEIMNAWDYVTPGAILICLLSIAIIILWERPQLKKYAFFQWVPSPLVVVLLGISANLLFEHSVPFLDIPAEHLVAIQASTGVSDFLGQLTFPDFSALTNSKVYFTAITLALVASLESLLSLEAADKMDHFKRTTPPNRELKAQGIGNMISGLLGGLPITAVIVRSSANISSGGRSRASTILHGMWLLLAVILIPRFLNLIPLACLAAILIMTGFKLTKPQLYVDMFRKGIGQYLPFIVTVVAILFTNLLIGIFIGIIVGVFFVLRSNFQEALSLVKHGENYLLRMHKDVSFLNKALLRQTFEKIPRNTNLIIDGGDSQFIDADIIETIEDFMLNAPSRHIQVEIKKSYASLNDFFRKHD</sequence>
<dbReference type="Pfam" id="PF00916">
    <property type="entry name" value="Sulfate_transp"/>
    <property type="match status" value="1"/>
</dbReference>
<dbReference type="RefSeq" id="WP_073141271.1">
    <property type="nucleotide sequence ID" value="NZ_FQWQ01000004.1"/>
</dbReference>
<feature type="transmembrane region" description="Helical" evidence="5">
    <location>
        <begin position="343"/>
        <end position="372"/>
    </location>
</feature>
<feature type="transmembrane region" description="Helical" evidence="5">
    <location>
        <begin position="393"/>
        <end position="424"/>
    </location>
</feature>
<dbReference type="AlphaFoldDB" id="A0A1M5VWL7"/>
<dbReference type="GO" id="GO:0016020">
    <property type="term" value="C:membrane"/>
    <property type="evidence" value="ECO:0007669"/>
    <property type="project" value="UniProtKB-SubCell"/>
</dbReference>
<evidence type="ECO:0000256" key="1">
    <source>
        <dbReference type="ARBA" id="ARBA00004141"/>
    </source>
</evidence>
<evidence type="ECO:0000313" key="8">
    <source>
        <dbReference type="Proteomes" id="UP000184212"/>
    </source>
</evidence>
<keyword evidence="2 5" id="KW-0812">Transmembrane</keyword>
<feature type="transmembrane region" description="Helical" evidence="5">
    <location>
        <begin position="305"/>
        <end position="323"/>
    </location>
</feature>
<dbReference type="Proteomes" id="UP000184212">
    <property type="component" value="Unassembled WGS sequence"/>
</dbReference>
<feature type="transmembrane region" description="Helical" evidence="5">
    <location>
        <begin position="262"/>
        <end position="284"/>
    </location>
</feature>
<name>A0A1M5VWL7_9BACT</name>
<feature type="transmembrane region" description="Helical" evidence="5">
    <location>
        <begin position="117"/>
        <end position="135"/>
    </location>
</feature>
<dbReference type="GO" id="GO:0055085">
    <property type="term" value="P:transmembrane transport"/>
    <property type="evidence" value="ECO:0007669"/>
    <property type="project" value="InterPro"/>
</dbReference>
<feature type="transmembrane region" description="Helical" evidence="5">
    <location>
        <begin position="200"/>
        <end position="219"/>
    </location>
</feature>
<dbReference type="InterPro" id="IPR011547">
    <property type="entry name" value="SLC26A/SulP_dom"/>
</dbReference>
<evidence type="ECO:0000256" key="3">
    <source>
        <dbReference type="ARBA" id="ARBA00022989"/>
    </source>
</evidence>
<reference evidence="7 8" key="1">
    <citation type="submission" date="2016-11" db="EMBL/GenBank/DDBJ databases">
        <authorList>
            <person name="Jaros S."/>
            <person name="Januszkiewicz K."/>
            <person name="Wedrychowicz H."/>
        </authorList>
    </citation>
    <scope>NUCLEOTIDE SEQUENCE [LARGE SCALE GENOMIC DNA]</scope>
    <source>
        <strain evidence="7 8">DSM 24574</strain>
    </source>
</reference>
<keyword evidence="8" id="KW-1185">Reference proteome</keyword>
<dbReference type="InterPro" id="IPR001902">
    <property type="entry name" value="SLC26A/SulP_fam"/>
</dbReference>
<dbReference type="EMBL" id="FQWQ01000004">
    <property type="protein sequence ID" value="SHH79699.1"/>
    <property type="molecule type" value="Genomic_DNA"/>
</dbReference>
<protein>
    <submittedName>
        <fullName evidence="7">Sulfate permease, MFS superfamily</fullName>
    </submittedName>
</protein>
<dbReference type="PANTHER" id="PTHR11814">
    <property type="entry name" value="SULFATE TRANSPORTER"/>
    <property type="match status" value="1"/>
</dbReference>
<evidence type="ECO:0000313" key="7">
    <source>
        <dbReference type="EMBL" id="SHH79699.1"/>
    </source>
</evidence>
<accession>A0A1M5VWL7</accession>
<feature type="transmembrane region" description="Helical" evidence="5">
    <location>
        <begin position="84"/>
        <end position="105"/>
    </location>
</feature>
<evidence type="ECO:0000256" key="4">
    <source>
        <dbReference type="ARBA" id="ARBA00023136"/>
    </source>
</evidence>
<feature type="transmembrane region" description="Helical" evidence="5">
    <location>
        <begin position="41"/>
        <end position="64"/>
    </location>
</feature>
<dbReference type="OrthoDB" id="9769739at2"/>
<feature type="transmembrane region" description="Helical" evidence="5">
    <location>
        <begin position="169"/>
        <end position="188"/>
    </location>
</feature>
<keyword evidence="3 5" id="KW-1133">Transmembrane helix</keyword>
<feature type="transmembrane region" description="Helical" evidence="5">
    <location>
        <begin position="15"/>
        <end position="34"/>
    </location>
</feature>